<dbReference type="Gene3D" id="3.10.129.10">
    <property type="entry name" value="Hotdog Thioesterase"/>
    <property type="match status" value="1"/>
</dbReference>
<dbReference type="Proteomes" id="UP000319148">
    <property type="component" value="Unassembled WGS sequence"/>
</dbReference>
<name>A0A501PAA0_9PROT</name>
<evidence type="ECO:0000313" key="1">
    <source>
        <dbReference type="EMBL" id="TPD57299.1"/>
    </source>
</evidence>
<dbReference type="EMBL" id="VFIY01000018">
    <property type="protein sequence ID" value="TPD57299.1"/>
    <property type="molecule type" value="Genomic_DNA"/>
</dbReference>
<evidence type="ECO:0000313" key="2">
    <source>
        <dbReference type="Proteomes" id="UP000319148"/>
    </source>
</evidence>
<dbReference type="AlphaFoldDB" id="A0A501PAA0"/>
<comment type="caution">
    <text evidence="1">The sequence shown here is derived from an EMBL/GenBank/DDBJ whole genome shotgun (WGS) entry which is preliminary data.</text>
</comment>
<dbReference type="RefSeq" id="WP_139941614.1">
    <property type="nucleotide sequence ID" value="NZ_JBHSYP010000005.1"/>
</dbReference>
<dbReference type="OrthoDB" id="5495835at2"/>
<gene>
    <name evidence="1" type="ORF">FIV46_14315</name>
</gene>
<sequence length="240" mass="26767">MSEQLIIDKKYQGPPFGANGGYSIGLAVEALRKPYPVTAQVNLFKPIPMETTLTMELKDGKSSLMQGETLIVQGEEFDDTDLVLADIPAPVTYEQALEAEKHPWFPPHNPFPECYICGHKRDIHDAAHLMSGAVEGRDDGVLACVWRPHLYLTGDKISQHEMAAVLDCPSAWAIFEPGDKALIANQKLVLERELDMDEDYIVISWPIKRDESRKMLSGTAIYTKDGELLAAAKCLWIKID</sequence>
<proteinExistence type="predicted"/>
<protein>
    <submittedName>
        <fullName evidence="1">Thioesterase family protein</fullName>
    </submittedName>
</protein>
<accession>A0A501PAA0</accession>
<keyword evidence="2" id="KW-1185">Reference proteome</keyword>
<reference evidence="2" key="1">
    <citation type="submission" date="2019-06" db="EMBL/GenBank/DDBJ databases">
        <title>The complete genome of Emcibacter congregatus ZYLT.</title>
        <authorList>
            <person name="Zhao Z."/>
        </authorList>
    </citation>
    <scope>NUCLEOTIDE SEQUENCE [LARGE SCALE GENOMIC DNA]</scope>
    <source>
        <strain evidence="2">MCCC 1A06723</strain>
    </source>
</reference>
<organism evidence="1 2">
    <name type="scientific">Emcibacter nanhaiensis</name>
    <dbReference type="NCBI Taxonomy" id="1505037"/>
    <lineage>
        <taxon>Bacteria</taxon>
        <taxon>Pseudomonadati</taxon>
        <taxon>Pseudomonadota</taxon>
        <taxon>Alphaproteobacteria</taxon>
        <taxon>Emcibacterales</taxon>
        <taxon>Emcibacteraceae</taxon>
        <taxon>Emcibacter</taxon>
    </lineage>
</organism>